<dbReference type="OrthoDB" id="429813at2759"/>
<keyword evidence="3" id="KW-1185">Reference proteome</keyword>
<evidence type="ECO:0000256" key="1">
    <source>
        <dbReference type="SAM" id="MobiDB-lite"/>
    </source>
</evidence>
<evidence type="ECO:0000313" key="3">
    <source>
        <dbReference type="Proteomes" id="UP000683000"/>
    </source>
</evidence>
<name>A0A8I2YPM8_9AGAM</name>
<organism evidence="2 3">
    <name type="scientific">Boletus reticuloceps</name>
    <dbReference type="NCBI Taxonomy" id="495285"/>
    <lineage>
        <taxon>Eukaryota</taxon>
        <taxon>Fungi</taxon>
        <taxon>Dikarya</taxon>
        <taxon>Basidiomycota</taxon>
        <taxon>Agaricomycotina</taxon>
        <taxon>Agaricomycetes</taxon>
        <taxon>Agaricomycetidae</taxon>
        <taxon>Boletales</taxon>
        <taxon>Boletineae</taxon>
        <taxon>Boletaceae</taxon>
        <taxon>Boletoideae</taxon>
        <taxon>Boletus</taxon>
    </lineage>
</organism>
<proteinExistence type="predicted"/>
<reference evidence="2" key="1">
    <citation type="submission" date="2021-03" db="EMBL/GenBank/DDBJ databases">
        <title>Evolutionary innovations through gain and loss of genes in the ectomycorrhizal Boletales.</title>
        <authorList>
            <person name="Wu G."/>
            <person name="Miyauchi S."/>
            <person name="Morin E."/>
            <person name="Yang Z.-L."/>
            <person name="Xu J."/>
            <person name="Martin F.M."/>
        </authorList>
    </citation>
    <scope>NUCLEOTIDE SEQUENCE</scope>
    <source>
        <strain evidence="2">BR01</strain>
    </source>
</reference>
<comment type="caution">
    <text evidence="2">The sequence shown here is derived from an EMBL/GenBank/DDBJ whole genome shotgun (WGS) entry which is preliminary data.</text>
</comment>
<accession>A0A8I2YPM8</accession>
<dbReference type="SUPFAM" id="SSF56801">
    <property type="entry name" value="Acetyl-CoA synthetase-like"/>
    <property type="match status" value="1"/>
</dbReference>
<gene>
    <name evidence="2" type="ORF">JVT61DRAFT_3458</name>
</gene>
<dbReference type="Proteomes" id="UP000683000">
    <property type="component" value="Unassembled WGS sequence"/>
</dbReference>
<evidence type="ECO:0000313" key="2">
    <source>
        <dbReference type="EMBL" id="KAG6375242.1"/>
    </source>
</evidence>
<dbReference type="AlphaFoldDB" id="A0A8I2YPM8"/>
<protein>
    <recommendedName>
        <fullName evidence="4">AMP-dependent synthetase/ligase domain-containing protein</fullName>
    </recommendedName>
</protein>
<evidence type="ECO:0008006" key="4">
    <source>
        <dbReference type="Google" id="ProtNLM"/>
    </source>
</evidence>
<dbReference type="EMBL" id="JAGFBS010000015">
    <property type="protein sequence ID" value="KAG6375242.1"/>
    <property type="molecule type" value="Genomic_DNA"/>
</dbReference>
<sequence length="176" mass="19711">MGIRISSVIPAVPHHWHVYTAVLSRHVPQECVRVRPDVLRRSQNSPCRPERVKRNRNRTANQREYARRRPCALGRMGDSPDVVLVLSGFEYVAFSGGPLAKNTGDTLVAAGVKPSSLYGATEVSVITCAFKSLAELALWDWVRFGPNQRVRWVAQGDGTYECQAPVRLSQRRRSVT</sequence>
<feature type="region of interest" description="Disordered" evidence="1">
    <location>
        <begin position="42"/>
        <end position="65"/>
    </location>
</feature>